<evidence type="ECO:0000313" key="3">
    <source>
        <dbReference type="EMBL" id="TFJ90637.1"/>
    </source>
</evidence>
<feature type="transmembrane region" description="Helical" evidence="1">
    <location>
        <begin position="12"/>
        <end position="31"/>
    </location>
</feature>
<dbReference type="InterPro" id="IPR002823">
    <property type="entry name" value="DUF112_TM"/>
</dbReference>
<name>A0A4Y9A6X1_9BACI</name>
<evidence type="ECO:0000313" key="4">
    <source>
        <dbReference type="Proteomes" id="UP000298484"/>
    </source>
</evidence>
<feature type="transmembrane region" description="Helical" evidence="1">
    <location>
        <begin position="175"/>
        <end position="201"/>
    </location>
</feature>
<feature type="transmembrane region" description="Helical" evidence="1">
    <location>
        <begin position="75"/>
        <end position="96"/>
    </location>
</feature>
<feature type="transmembrane region" description="Helical" evidence="1">
    <location>
        <begin position="246"/>
        <end position="263"/>
    </location>
</feature>
<dbReference type="OrthoDB" id="9781349at2"/>
<keyword evidence="1" id="KW-1133">Transmembrane helix</keyword>
<keyword evidence="1" id="KW-0812">Transmembrane</keyword>
<dbReference type="PANTHER" id="PTHR35342">
    <property type="entry name" value="TRICARBOXYLIC TRANSPORT PROTEIN"/>
    <property type="match status" value="1"/>
</dbReference>
<feature type="domain" description="DUF112" evidence="2">
    <location>
        <begin position="2"/>
        <end position="255"/>
    </location>
</feature>
<feature type="transmembrane region" description="Helical" evidence="1">
    <location>
        <begin position="283"/>
        <end position="303"/>
    </location>
</feature>
<evidence type="ECO:0000259" key="2">
    <source>
        <dbReference type="Pfam" id="PF01970"/>
    </source>
</evidence>
<dbReference type="Pfam" id="PF01970">
    <property type="entry name" value="TctA"/>
    <property type="match status" value="1"/>
</dbReference>
<sequence length="315" mass="34329">MDGYPRFTFGLPFLATGFALIPVLIGLFSAAQAFELIKQSKDDEKGQFSEDVKGKVLPSFKEFTKIMPNIFRSSLVGTFIGIIPGIGGDPAAFIAYNEAERWSKHPERFGKGELGGVAAPEAANNAVTGGALIPLLTLGIPGNTVTAILIGGLLIHGLRPGPMLFQNHGDVVYSLFFSLIIANLLFMIIGLTCTKYFIAILKVPAQILGPIILILSMIGSFAIHNAYMDIWVMLAFGVIGYIFKKINVPVTPIVLAIILAPIAEQSFRQAMLQSGNDFTYILTRPIAAIFLLVAVITFFTPFVRDYLRNRKEKTN</sequence>
<proteinExistence type="predicted"/>
<keyword evidence="1" id="KW-0472">Membrane</keyword>
<keyword evidence="4" id="KW-1185">Reference proteome</keyword>
<reference evidence="3 4" key="1">
    <citation type="submission" date="2019-03" db="EMBL/GenBank/DDBJ databases">
        <title>Genome sequence of Lentibacillus salicampi ATCC BAA-719.</title>
        <authorList>
            <person name="Maclea K.S."/>
            <person name="Simoes Junior M."/>
        </authorList>
    </citation>
    <scope>NUCLEOTIDE SEQUENCE [LARGE SCALE GENOMIC DNA]</scope>
    <source>
        <strain evidence="3 4">ATCC BAA-719</strain>
    </source>
</reference>
<dbReference type="EMBL" id="SRHY01000081">
    <property type="protein sequence ID" value="TFJ90637.1"/>
    <property type="molecule type" value="Genomic_DNA"/>
</dbReference>
<protein>
    <recommendedName>
        <fullName evidence="2">DUF112 domain-containing protein</fullName>
    </recommendedName>
</protein>
<accession>A0A4Y9A6X1</accession>
<evidence type="ECO:0000256" key="1">
    <source>
        <dbReference type="SAM" id="Phobius"/>
    </source>
</evidence>
<comment type="caution">
    <text evidence="3">The sequence shown here is derived from an EMBL/GenBank/DDBJ whole genome shotgun (WGS) entry which is preliminary data.</text>
</comment>
<feature type="transmembrane region" description="Helical" evidence="1">
    <location>
        <begin position="207"/>
        <end position="234"/>
    </location>
</feature>
<feature type="transmembrane region" description="Helical" evidence="1">
    <location>
        <begin position="131"/>
        <end position="155"/>
    </location>
</feature>
<dbReference type="AlphaFoldDB" id="A0A4Y9A6X1"/>
<dbReference type="Proteomes" id="UP000298484">
    <property type="component" value="Unassembled WGS sequence"/>
</dbReference>
<organism evidence="3 4">
    <name type="scientific">Lentibacillus salicampi</name>
    <dbReference type="NCBI Taxonomy" id="175306"/>
    <lineage>
        <taxon>Bacteria</taxon>
        <taxon>Bacillati</taxon>
        <taxon>Bacillota</taxon>
        <taxon>Bacilli</taxon>
        <taxon>Bacillales</taxon>
        <taxon>Bacillaceae</taxon>
        <taxon>Lentibacillus</taxon>
    </lineage>
</organism>
<gene>
    <name evidence="3" type="ORF">E4U82_19240</name>
</gene>
<dbReference type="PANTHER" id="PTHR35342:SF5">
    <property type="entry name" value="TRICARBOXYLIC TRANSPORT PROTEIN"/>
    <property type="match status" value="1"/>
</dbReference>